<dbReference type="RefSeq" id="WP_044618722.1">
    <property type="nucleotide sequence ID" value="NZ_CP007142.1"/>
</dbReference>
<gene>
    <name evidence="4" type="ORF">YC6258_04768</name>
</gene>
<name>A0A0C5VBU7_9GAMM</name>
<dbReference type="Proteomes" id="UP000032266">
    <property type="component" value="Chromosome"/>
</dbReference>
<keyword evidence="5" id="KW-1185">Reference proteome</keyword>
<dbReference type="AlphaFoldDB" id="A0A0C5VBU7"/>
<feature type="region of interest" description="Disordered" evidence="2">
    <location>
        <begin position="320"/>
        <end position="341"/>
    </location>
</feature>
<evidence type="ECO:0000313" key="5">
    <source>
        <dbReference type="Proteomes" id="UP000032266"/>
    </source>
</evidence>
<reference evidence="4 5" key="1">
    <citation type="submission" date="2014-01" db="EMBL/GenBank/DDBJ databases">
        <title>Full genme sequencing of cellulolytic bacterium Gynuella sunshinyii YC6258T gen. nov., sp. nov.</title>
        <authorList>
            <person name="Khan H."/>
            <person name="Chung E.J."/>
            <person name="Chung Y.R."/>
        </authorList>
    </citation>
    <scope>NUCLEOTIDE SEQUENCE [LARGE SCALE GENOMIC DNA]</scope>
    <source>
        <strain evidence="4 5">YC6258</strain>
    </source>
</reference>
<keyword evidence="3" id="KW-1133">Transmembrane helix</keyword>
<keyword evidence="3" id="KW-0472">Membrane</keyword>
<protein>
    <submittedName>
        <fullName evidence="4">Chromosome segregation ATPase</fullName>
    </submittedName>
</protein>
<evidence type="ECO:0000256" key="2">
    <source>
        <dbReference type="SAM" id="MobiDB-lite"/>
    </source>
</evidence>
<dbReference type="OrthoDB" id="6189499at2"/>
<dbReference type="STRING" id="1445510.YC6258_04768"/>
<dbReference type="HOGENOM" id="CLU_568328_0_0_6"/>
<feature type="transmembrane region" description="Helical" evidence="3">
    <location>
        <begin position="6"/>
        <end position="27"/>
    </location>
</feature>
<keyword evidence="3" id="KW-0812">Transmembrane</keyword>
<keyword evidence="1" id="KW-0175">Coiled coil</keyword>
<sequence>MYFEPLTLFILGEILIVYIAISIFLFYRGRLYQLLKDLLKEMRRNRMLRETLNAKRAAGERAKNVSFSKDFMDAVNSGGRDIYTNMVEVKLQHTEKAKAELGPENLEYNPAHPPMARYLALRSTLLNMEKEAPESGQPDQAQAEKLLDIFHQQIIRKHLESAGLEDPQHTRKIEQQLRQLQEQVSQLEPFQQLYQDSQSSLDEAAREIEQLKSIIPPEVIADENLAFKGKGYADEIYRLKSEKFDLLETINKLKLRLEQREIDASPEEYIDMQDEQIKQQARYMKEADVCINLLEKELETVNKENEQHLEEISELKAKLQQRYAEKPSSRESSSAQARTENTSKLHNLAAAQQSSVSNIRAQVNSLKEIAEAQAIAEQQEQEIHRLEQSINESETCIRILENELEDANDKLEKMQRELTAFKELDQNADNLEGVVQNLIQDSKEMLECIDKYQQENAMLSKKLTDLQDKVAVNTQIQEDA</sequence>
<organism evidence="4 5">
    <name type="scientific">Gynuella sunshinyii YC6258</name>
    <dbReference type="NCBI Taxonomy" id="1445510"/>
    <lineage>
        <taxon>Bacteria</taxon>
        <taxon>Pseudomonadati</taxon>
        <taxon>Pseudomonadota</taxon>
        <taxon>Gammaproteobacteria</taxon>
        <taxon>Oceanospirillales</taxon>
        <taxon>Saccharospirillaceae</taxon>
        <taxon>Gynuella</taxon>
    </lineage>
</organism>
<feature type="coiled-coil region" evidence="1">
    <location>
        <begin position="362"/>
        <end position="469"/>
    </location>
</feature>
<dbReference type="KEGG" id="gsn:YC6258_04768"/>
<evidence type="ECO:0000256" key="3">
    <source>
        <dbReference type="SAM" id="Phobius"/>
    </source>
</evidence>
<accession>A0A0C5VBU7</accession>
<evidence type="ECO:0000256" key="1">
    <source>
        <dbReference type="SAM" id="Coils"/>
    </source>
</evidence>
<feature type="compositionally biased region" description="Basic and acidic residues" evidence="2">
    <location>
        <begin position="320"/>
        <end position="329"/>
    </location>
</feature>
<evidence type="ECO:0000313" key="4">
    <source>
        <dbReference type="EMBL" id="AJQ96800.1"/>
    </source>
</evidence>
<proteinExistence type="predicted"/>
<dbReference type="EMBL" id="CP007142">
    <property type="protein sequence ID" value="AJQ96800.1"/>
    <property type="molecule type" value="Genomic_DNA"/>
</dbReference>
<feature type="compositionally biased region" description="Polar residues" evidence="2">
    <location>
        <begin position="330"/>
        <end position="341"/>
    </location>
</feature>